<dbReference type="Proteomes" id="UP000245768">
    <property type="component" value="Unassembled WGS sequence"/>
</dbReference>
<organism evidence="2 3">
    <name type="scientific">Acaromyces ingoldii</name>
    <dbReference type="NCBI Taxonomy" id="215250"/>
    <lineage>
        <taxon>Eukaryota</taxon>
        <taxon>Fungi</taxon>
        <taxon>Dikarya</taxon>
        <taxon>Basidiomycota</taxon>
        <taxon>Ustilaginomycotina</taxon>
        <taxon>Exobasidiomycetes</taxon>
        <taxon>Exobasidiales</taxon>
        <taxon>Cryptobasidiaceae</taxon>
        <taxon>Acaromyces</taxon>
    </lineage>
</organism>
<dbReference type="OrthoDB" id="74240at2759"/>
<sequence length="152" mass="16916">MASRARTATAVASSAPHILCQRRGMATFRPLLAQQDQATPPKRKSRFSDDGGVTLEHFLLRSKASKLWRDFLRASRNIPNPQARRETIDWLRDEHFEGRSGLRSEMDVTRIRELLVAGGAALKRIHGPMELAGGMGPDPGTYPKLRGRRGSS</sequence>
<evidence type="ECO:0000313" key="3">
    <source>
        <dbReference type="Proteomes" id="UP000245768"/>
    </source>
</evidence>
<protein>
    <submittedName>
        <fullName evidence="2">Uncharacterized protein</fullName>
    </submittedName>
</protein>
<gene>
    <name evidence="2" type="ORF">FA10DRAFT_259545</name>
</gene>
<dbReference type="RefSeq" id="XP_025379542.1">
    <property type="nucleotide sequence ID" value="XM_025519975.1"/>
</dbReference>
<evidence type="ECO:0000313" key="2">
    <source>
        <dbReference type="EMBL" id="PWN92344.1"/>
    </source>
</evidence>
<accession>A0A316YU84</accession>
<dbReference type="InParanoid" id="A0A316YU84"/>
<dbReference type="EMBL" id="KZ819635">
    <property type="protein sequence ID" value="PWN92344.1"/>
    <property type="molecule type" value="Genomic_DNA"/>
</dbReference>
<name>A0A316YU84_9BASI</name>
<dbReference type="CDD" id="cd20262">
    <property type="entry name" value="Complex1_LYR_LYRM2"/>
    <property type="match status" value="1"/>
</dbReference>
<keyword evidence="3" id="KW-1185">Reference proteome</keyword>
<dbReference type="GeneID" id="37041891"/>
<dbReference type="STRING" id="215250.A0A316YU84"/>
<dbReference type="AlphaFoldDB" id="A0A316YU84"/>
<dbReference type="InterPro" id="IPR045293">
    <property type="entry name" value="Complex1_LYR_LYRM2"/>
</dbReference>
<feature type="region of interest" description="Disordered" evidence="1">
    <location>
        <begin position="131"/>
        <end position="152"/>
    </location>
</feature>
<reference evidence="2 3" key="1">
    <citation type="journal article" date="2018" name="Mol. Biol. Evol.">
        <title>Broad Genomic Sampling Reveals a Smut Pathogenic Ancestry of the Fungal Clade Ustilaginomycotina.</title>
        <authorList>
            <person name="Kijpornyongpan T."/>
            <person name="Mondo S.J."/>
            <person name="Barry K."/>
            <person name="Sandor L."/>
            <person name="Lee J."/>
            <person name="Lipzen A."/>
            <person name="Pangilinan J."/>
            <person name="LaButti K."/>
            <person name="Hainaut M."/>
            <person name="Henrissat B."/>
            <person name="Grigoriev I.V."/>
            <person name="Spatafora J.W."/>
            <person name="Aime M.C."/>
        </authorList>
    </citation>
    <scope>NUCLEOTIDE SEQUENCE [LARGE SCALE GENOMIC DNA]</scope>
    <source>
        <strain evidence="2 3">MCA 4198</strain>
    </source>
</reference>
<evidence type="ECO:0000256" key="1">
    <source>
        <dbReference type="SAM" id="MobiDB-lite"/>
    </source>
</evidence>
<proteinExistence type="predicted"/>